<comment type="subunit">
    <text evidence="7 9">Part of the 50S ribosomal subunit. Forms a cluster with proteins L14 and L19.</text>
</comment>
<dbReference type="InterPro" id="IPR019927">
    <property type="entry name" value="Ribosomal_uL3_bac/org-type"/>
</dbReference>
<accession>A0A497XLU0</accession>
<protein>
    <recommendedName>
        <fullName evidence="6 7">Large ribosomal subunit protein uL3</fullName>
    </recommendedName>
</protein>
<dbReference type="FunFam" id="2.40.30.10:FF:000004">
    <property type="entry name" value="50S ribosomal protein L3"/>
    <property type="match status" value="1"/>
</dbReference>
<evidence type="ECO:0000256" key="5">
    <source>
        <dbReference type="ARBA" id="ARBA00023274"/>
    </source>
</evidence>
<dbReference type="Proteomes" id="UP000267841">
    <property type="component" value="Unassembled WGS sequence"/>
</dbReference>
<evidence type="ECO:0000256" key="9">
    <source>
        <dbReference type="RuleBase" id="RU003906"/>
    </source>
</evidence>
<keyword evidence="5 7" id="KW-0687">Ribonucleoprotein</keyword>
<evidence type="ECO:0000256" key="3">
    <source>
        <dbReference type="ARBA" id="ARBA00022884"/>
    </source>
</evidence>
<dbReference type="Pfam" id="PF00297">
    <property type="entry name" value="Ribosomal_L3"/>
    <property type="match status" value="1"/>
</dbReference>
<evidence type="ECO:0000256" key="1">
    <source>
        <dbReference type="ARBA" id="ARBA00006540"/>
    </source>
</evidence>
<evidence type="ECO:0000256" key="7">
    <source>
        <dbReference type="HAMAP-Rule" id="MF_01325"/>
    </source>
</evidence>
<dbReference type="GO" id="GO:0003735">
    <property type="term" value="F:structural constituent of ribosome"/>
    <property type="evidence" value="ECO:0007669"/>
    <property type="project" value="UniProtKB-UniRule"/>
</dbReference>
<keyword evidence="4 7" id="KW-0689">Ribosomal protein</keyword>
<evidence type="ECO:0000256" key="6">
    <source>
        <dbReference type="ARBA" id="ARBA00035243"/>
    </source>
</evidence>
<keyword evidence="2 7" id="KW-0699">rRNA-binding</keyword>
<organism evidence="10 11">
    <name type="scientific">Hydrogenivirga caldilitoris</name>
    <dbReference type="NCBI Taxonomy" id="246264"/>
    <lineage>
        <taxon>Bacteria</taxon>
        <taxon>Pseudomonadati</taxon>
        <taxon>Aquificota</taxon>
        <taxon>Aquificia</taxon>
        <taxon>Aquificales</taxon>
        <taxon>Aquificaceae</taxon>
        <taxon>Hydrogenivirga</taxon>
    </lineage>
</organism>
<comment type="caution">
    <text evidence="10">The sequence shown here is derived from an EMBL/GenBank/DDBJ whole genome shotgun (WGS) entry which is preliminary data.</text>
</comment>
<dbReference type="InterPro" id="IPR009000">
    <property type="entry name" value="Transl_B-barrel_sf"/>
</dbReference>
<dbReference type="NCBIfam" id="TIGR03625">
    <property type="entry name" value="L3_bact"/>
    <property type="match status" value="1"/>
</dbReference>
<evidence type="ECO:0000256" key="2">
    <source>
        <dbReference type="ARBA" id="ARBA00022730"/>
    </source>
</evidence>
<dbReference type="Gene3D" id="2.40.30.10">
    <property type="entry name" value="Translation factors"/>
    <property type="match status" value="1"/>
</dbReference>
<dbReference type="AlphaFoldDB" id="A0A497XLU0"/>
<sequence>MGIGVIGRKLGMTRVFAKDGTAVPVTVVQVPTNYVVQVKSPERDGYRAVQVGAIEAKEKHLTKPLIGHFTKRNIKLLRYLKEYRIDNPQDFQEGQELKIEELFKPGDLVDVVGTSKGRGFAGTMKRWDFGGFPKSHGHRYHRAVGSIGNRTDPGRVWKGKKMAGHWGSEKVRVQALLVVDVIPEEGLLLLKGSVPGPNKGLLFIEQSRIAGRKKQQLKQNRLKAIVEGLGQVGAQS</sequence>
<dbReference type="PROSITE" id="PS00474">
    <property type="entry name" value="RIBOSOMAL_L3"/>
    <property type="match status" value="1"/>
</dbReference>
<dbReference type="EMBL" id="RCCJ01000001">
    <property type="protein sequence ID" value="RLJ69748.1"/>
    <property type="molecule type" value="Genomic_DNA"/>
</dbReference>
<reference evidence="10 11" key="1">
    <citation type="submission" date="2018-10" db="EMBL/GenBank/DDBJ databases">
        <title>Genomic Encyclopedia of Archaeal and Bacterial Type Strains, Phase II (KMG-II): from individual species to whole genera.</title>
        <authorList>
            <person name="Goeker M."/>
        </authorList>
    </citation>
    <scope>NUCLEOTIDE SEQUENCE [LARGE SCALE GENOMIC DNA]</scope>
    <source>
        <strain evidence="10 11">DSM 16510</strain>
    </source>
</reference>
<dbReference type="GO" id="GO:0022625">
    <property type="term" value="C:cytosolic large ribosomal subunit"/>
    <property type="evidence" value="ECO:0007669"/>
    <property type="project" value="TreeGrafter"/>
</dbReference>
<dbReference type="Gene3D" id="3.30.160.810">
    <property type="match status" value="1"/>
</dbReference>
<dbReference type="OrthoDB" id="9806135at2"/>
<evidence type="ECO:0000256" key="4">
    <source>
        <dbReference type="ARBA" id="ARBA00022980"/>
    </source>
</evidence>
<dbReference type="PANTHER" id="PTHR11229:SF16">
    <property type="entry name" value="LARGE RIBOSOMAL SUBUNIT PROTEIN UL3C"/>
    <property type="match status" value="1"/>
</dbReference>
<dbReference type="HAMAP" id="MF_01325_B">
    <property type="entry name" value="Ribosomal_uL3_B"/>
    <property type="match status" value="1"/>
</dbReference>
<dbReference type="InterPro" id="IPR019926">
    <property type="entry name" value="Ribosomal_uL3_CS"/>
</dbReference>
<gene>
    <name evidence="7" type="primary">rplC</name>
    <name evidence="10" type="ORF">BCF55_0003</name>
</gene>
<evidence type="ECO:0000256" key="8">
    <source>
        <dbReference type="RuleBase" id="RU003905"/>
    </source>
</evidence>
<evidence type="ECO:0000313" key="11">
    <source>
        <dbReference type="Proteomes" id="UP000267841"/>
    </source>
</evidence>
<evidence type="ECO:0000313" key="10">
    <source>
        <dbReference type="EMBL" id="RLJ69748.1"/>
    </source>
</evidence>
<dbReference type="GO" id="GO:0019843">
    <property type="term" value="F:rRNA binding"/>
    <property type="evidence" value="ECO:0007669"/>
    <property type="project" value="UniProtKB-UniRule"/>
</dbReference>
<dbReference type="InterPro" id="IPR000597">
    <property type="entry name" value="Ribosomal_uL3"/>
</dbReference>
<dbReference type="FunFam" id="3.30.160.810:FF:000001">
    <property type="entry name" value="50S ribosomal protein L3"/>
    <property type="match status" value="1"/>
</dbReference>
<proteinExistence type="inferred from homology"/>
<keyword evidence="3 7" id="KW-0694">RNA-binding</keyword>
<comment type="function">
    <text evidence="7 9">One of the primary rRNA binding proteins, it binds directly near the 3'-end of the 23S rRNA, where it nucleates assembly of the 50S subunit.</text>
</comment>
<comment type="similarity">
    <text evidence="1 7 8">Belongs to the universal ribosomal protein uL3 family.</text>
</comment>
<dbReference type="GO" id="GO:0006412">
    <property type="term" value="P:translation"/>
    <property type="evidence" value="ECO:0007669"/>
    <property type="project" value="UniProtKB-UniRule"/>
</dbReference>
<dbReference type="PANTHER" id="PTHR11229">
    <property type="entry name" value="50S RIBOSOMAL PROTEIN L3"/>
    <property type="match status" value="1"/>
</dbReference>
<keyword evidence="11" id="KW-1185">Reference proteome</keyword>
<name>A0A497XLU0_9AQUI</name>
<dbReference type="SUPFAM" id="SSF50447">
    <property type="entry name" value="Translation proteins"/>
    <property type="match status" value="1"/>
</dbReference>
<dbReference type="RefSeq" id="WP_121008551.1">
    <property type="nucleotide sequence ID" value="NZ_RCCJ01000001.1"/>
</dbReference>